<dbReference type="Proteomes" id="UP000789901">
    <property type="component" value="Unassembled WGS sequence"/>
</dbReference>
<protein>
    <submittedName>
        <fullName evidence="1">33571_t:CDS:1</fullName>
    </submittedName>
</protein>
<feature type="non-terminal residue" evidence="1">
    <location>
        <position position="1"/>
    </location>
</feature>
<evidence type="ECO:0000313" key="1">
    <source>
        <dbReference type="EMBL" id="CAG8851663.1"/>
    </source>
</evidence>
<feature type="non-terminal residue" evidence="1">
    <location>
        <position position="66"/>
    </location>
</feature>
<comment type="caution">
    <text evidence="1">The sequence shown here is derived from an EMBL/GenBank/DDBJ whole genome shotgun (WGS) entry which is preliminary data.</text>
</comment>
<name>A0ABN7X9Y7_GIGMA</name>
<organism evidence="1 2">
    <name type="scientific">Gigaspora margarita</name>
    <dbReference type="NCBI Taxonomy" id="4874"/>
    <lineage>
        <taxon>Eukaryota</taxon>
        <taxon>Fungi</taxon>
        <taxon>Fungi incertae sedis</taxon>
        <taxon>Mucoromycota</taxon>
        <taxon>Glomeromycotina</taxon>
        <taxon>Glomeromycetes</taxon>
        <taxon>Diversisporales</taxon>
        <taxon>Gigasporaceae</taxon>
        <taxon>Gigaspora</taxon>
    </lineage>
</organism>
<sequence>LRIWAQDNRANSAFEKAFLLSDLKILVQAFQNEPVKIKEKKLVLVDLLLNYLQNGSEFNEETKKKG</sequence>
<proteinExistence type="predicted"/>
<keyword evidence="2" id="KW-1185">Reference proteome</keyword>
<evidence type="ECO:0000313" key="2">
    <source>
        <dbReference type="Proteomes" id="UP000789901"/>
    </source>
</evidence>
<reference evidence="1 2" key="1">
    <citation type="submission" date="2021-06" db="EMBL/GenBank/DDBJ databases">
        <authorList>
            <person name="Kallberg Y."/>
            <person name="Tangrot J."/>
            <person name="Rosling A."/>
        </authorList>
    </citation>
    <scope>NUCLEOTIDE SEQUENCE [LARGE SCALE GENOMIC DNA]</scope>
    <source>
        <strain evidence="1 2">120-4 pot B 10/14</strain>
    </source>
</reference>
<gene>
    <name evidence="1" type="ORF">GMARGA_LOCUS40854</name>
</gene>
<accession>A0ABN7X9Y7</accession>
<dbReference type="EMBL" id="CAJVQB010107250">
    <property type="protein sequence ID" value="CAG8851663.1"/>
    <property type="molecule type" value="Genomic_DNA"/>
</dbReference>